<evidence type="ECO:0000256" key="1">
    <source>
        <dbReference type="SAM" id="Phobius"/>
    </source>
</evidence>
<keyword evidence="1" id="KW-1133">Transmembrane helix</keyword>
<dbReference type="AlphaFoldDB" id="A0A6C0H7X1"/>
<protein>
    <submittedName>
        <fullName evidence="2">Uncharacterized protein</fullName>
    </submittedName>
</protein>
<reference evidence="2" key="1">
    <citation type="journal article" date="2020" name="Nature">
        <title>Giant virus diversity and host interactions through global metagenomics.</title>
        <authorList>
            <person name="Schulz F."/>
            <person name="Roux S."/>
            <person name="Paez-Espino D."/>
            <person name="Jungbluth S."/>
            <person name="Walsh D.A."/>
            <person name="Denef V.J."/>
            <person name="McMahon K.D."/>
            <person name="Konstantinidis K.T."/>
            <person name="Eloe-Fadrosh E.A."/>
            <person name="Kyrpides N.C."/>
            <person name="Woyke T."/>
        </authorList>
    </citation>
    <scope>NUCLEOTIDE SEQUENCE</scope>
    <source>
        <strain evidence="2">GVMAG-M-3300023179-82</strain>
    </source>
</reference>
<proteinExistence type="predicted"/>
<name>A0A6C0H7X1_9ZZZZ</name>
<accession>A0A6C0H7X1</accession>
<keyword evidence="1" id="KW-0472">Membrane</keyword>
<keyword evidence="1" id="KW-0812">Transmembrane</keyword>
<dbReference type="EMBL" id="MN739898">
    <property type="protein sequence ID" value="QHT76604.1"/>
    <property type="molecule type" value="Genomic_DNA"/>
</dbReference>
<evidence type="ECO:0000313" key="2">
    <source>
        <dbReference type="EMBL" id="QHT76604.1"/>
    </source>
</evidence>
<sequence>MISALFNYYCILFIINLYITQIISFNNNFNYLNY</sequence>
<organism evidence="2">
    <name type="scientific">viral metagenome</name>
    <dbReference type="NCBI Taxonomy" id="1070528"/>
    <lineage>
        <taxon>unclassified sequences</taxon>
        <taxon>metagenomes</taxon>
        <taxon>organismal metagenomes</taxon>
    </lineage>
</organism>
<feature type="transmembrane region" description="Helical" evidence="1">
    <location>
        <begin position="6"/>
        <end position="25"/>
    </location>
</feature>